<keyword evidence="5 8" id="KW-0233">DNA recombination</keyword>
<feature type="domain" description="DNA replication/recombination mediator RecO N-terminal" evidence="9">
    <location>
        <begin position="1"/>
        <end position="80"/>
    </location>
</feature>
<dbReference type="SUPFAM" id="SSF57863">
    <property type="entry name" value="ArfGap/RecO-like zinc finger"/>
    <property type="match status" value="1"/>
</dbReference>
<evidence type="ECO:0000256" key="8">
    <source>
        <dbReference type="HAMAP-Rule" id="MF_00201"/>
    </source>
</evidence>
<accession>C0W0A5</accession>
<evidence type="ECO:0000256" key="1">
    <source>
        <dbReference type="ARBA" id="ARBA00003065"/>
    </source>
</evidence>
<comment type="function">
    <text evidence="1 8">Involved in DNA repair and RecF pathway recombination.</text>
</comment>
<protein>
    <recommendedName>
        <fullName evidence="3 8">DNA repair protein RecO</fullName>
    </recommendedName>
    <alternativeName>
        <fullName evidence="7 8">Recombination protein O</fullName>
    </alternativeName>
</protein>
<dbReference type="HAMAP" id="MF_00201">
    <property type="entry name" value="RecO"/>
    <property type="match status" value="1"/>
</dbReference>
<gene>
    <name evidence="8 10" type="primary">recO</name>
    <name evidence="10" type="ORF">HMPREF0044_0983</name>
</gene>
<keyword evidence="11" id="KW-1185">Reference proteome</keyword>
<dbReference type="PANTHER" id="PTHR33991:SF1">
    <property type="entry name" value="DNA REPAIR PROTEIN RECO"/>
    <property type="match status" value="1"/>
</dbReference>
<keyword evidence="6 8" id="KW-0234">DNA repair</keyword>
<dbReference type="InterPro" id="IPR012340">
    <property type="entry name" value="NA-bd_OB-fold"/>
</dbReference>
<dbReference type="Pfam" id="PF11967">
    <property type="entry name" value="RecO_N"/>
    <property type="match status" value="1"/>
</dbReference>
<dbReference type="HOGENOM" id="CLU_066632_1_1_11"/>
<dbReference type="InterPro" id="IPR022572">
    <property type="entry name" value="DNA_rep/recomb_RecO_N"/>
</dbReference>
<comment type="caution">
    <text evidence="10">The sequence shown here is derived from an EMBL/GenBank/DDBJ whole genome shotgun (WGS) entry which is preliminary data.</text>
</comment>
<dbReference type="Gene3D" id="1.20.1440.120">
    <property type="entry name" value="Recombination protein O, C-terminal domain"/>
    <property type="match status" value="1"/>
</dbReference>
<dbReference type="InterPro" id="IPR042242">
    <property type="entry name" value="RecO_C"/>
</dbReference>
<reference evidence="10 11" key="1">
    <citation type="submission" date="2009-01" db="EMBL/GenBank/DDBJ databases">
        <authorList>
            <person name="Qin X."/>
            <person name="Bachman B."/>
            <person name="Battles P."/>
            <person name="Bell A."/>
            <person name="Bess C."/>
            <person name="Bickham C."/>
            <person name="Chaboub L."/>
            <person name="Chen D."/>
            <person name="Coyle M."/>
            <person name="Deiros D.R."/>
            <person name="Dinh H."/>
            <person name="Forbes L."/>
            <person name="Fowler G."/>
            <person name="Francisco L."/>
            <person name="Fu Q."/>
            <person name="Gubbala S."/>
            <person name="Hale W."/>
            <person name="Han Y."/>
            <person name="Hemphill L."/>
            <person name="Highlander S.K."/>
            <person name="Hirani K."/>
            <person name="Hogues M."/>
            <person name="Jackson L."/>
            <person name="Jakkamsetti A."/>
            <person name="Javaid M."/>
            <person name="Jiang H."/>
            <person name="Korchina V."/>
            <person name="Kovar C."/>
            <person name="Lara F."/>
            <person name="Lee S."/>
            <person name="Mata R."/>
            <person name="Mathew T."/>
            <person name="Moen C."/>
            <person name="Morales K."/>
            <person name="Munidasa M."/>
            <person name="Nazareth L."/>
            <person name="Ngo R."/>
            <person name="Nguyen L."/>
            <person name="Okwuonu G."/>
            <person name="Ongeri F."/>
            <person name="Patil S."/>
            <person name="Petrosino J."/>
            <person name="Pham C."/>
            <person name="Pham P."/>
            <person name="Pu L.-L."/>
            <person name="Puazo M."/>
            <person name="Raj R."/>
            <person name="Reid J."/>
            <person name="Rouhana J."/>
            <person name="Saada N."/>
            <person name="Shang Y."/>
            <person name="Simmons D."/>
            <person name="Thornton R."/>
            <person name="Warren J."/>
            <person name="Weissenberger G."/>
            <person name="Zhang J."/>
            <person name="Zhang L."/>
            <person name="Zhou C."/>
            <person name="Zhu D."/>
            <person name="Muzny D."/>
            <person name="Worley K."/>
            <person name="Gibbs R."/>
        </authorList>
    </citation>
    <scope>NUCLEOTIDE SEQUENCE [LARGE SCALE GENOMIC DNA]</scope>
    <source>
        <strain evidence="10 11">DSM 15436</strain>
    </source>
</reference>
<dbReference type="SUPFAM" id="SSF50249">
    <property type="entry name" value="Nucleic acid-binding proteins"/>
    <property type="match status" value="1"/>
</dbReference>
<evidence type="ECO:0000256" key="3">
    <source>
        <dbReference type="ARBA" id="ARBA00021310"/>
    </source>
</evidence>
<evidence type="ECO:0000259" key="9">
    <source>
        <dbReference type="Pfam" id="PF11967"/>
    </source>
</evidence>
<dbReference type="PANTHER" id="PTHR33991">
    <property type="entry name" value="DNA REPAIR PROTEIN RECO"/>
    <property type="match status" value="1"/>
</dbReference>
<dbReference type="EMBL" id="ACFG01000030">
    <property type="protein sequence ID" value="EEH63964.1"/>
    <property type="molecule type" value="Genomic_DNA"/>
</dbReference>
<dbReference type="AlphaFoldDB" id="C0W0A5"/>
<evidence type="ECO:0000256" key="4">
    <source>
        <dbReference type="ARBA" id="ARBA00022763"/>
    </source>
</evidence>
<evidence type="ECO:0000256" key="7">
    <source>
        <dbReference type="ARBA" id="ARBA00033409"/>
    </source>
</evidence>
<dbReference type="eggNOG" id="COG1381">
    <property type="taxonomic scope" value="Bacteria"/>
</dbReference>
<dbReference type="InterPro" id="IPR037278">
    <property type="entry name" value="ARFGAP/RecO"/>
</dbReference>
<dbReference type="Gene3D" id="2.40.50.140">
    <property type="entry name" value="Nucleic acid-binding proteins"/>
    <property type="match status" value="1"/>
</dbReference>
<evidence type="ECO:0000313" key="10">
    <source>
        <dbReference type="EMBL" id="EEH63964.1"/>
    </source>
</evidence>
<organism evidence="10 11">
    <name type="scientific">Gleimia coleocanis DSM 15436</name>
    <dbReference type="NCBI Taxonomy" id="525245"/>
    <lineage>
        <taxon>Bacteria</taxon>
        <taxon>Bacillati</taxon>
        <taxon>Actinomycetota</taxon>
        <taxon>Actinomycetes</taxon>
        <taxon>Actinomycetales</taxon>
        <taxon>Actinomycetaceae</taxon>
        <taxon>Gleimia</taxon>
    </lineage>
</organism>
<evidence type="ECO:0000313" key="11">
    <source>
        <dbReference type="Proteomes" id="UP000010301"/>
    </source>
</evidence>
<comment type="similarity">
    <text evidence="2 8">Belongs to the RecO family.</text>
</comment>
<dbReference type="InterPro" id="IPR003717">
    <property type="entry name" value="RecO"/>
</dbReference>
<evidence type="ECO:0000256" key="6">
    <source>
        <dbReference type="ARBA" id="ARBA00023204"/>
    </source>
</evidence>
<dbReference type="Proteomes" id="UP000010301">
    <property type="component" value="Unassembled WGS sequence"/>
</dbReference>
<dbReference type="GO" id="GO:0006310">
    <property type="term" value="P:DNA recombination"/>
    <property type="evidence" value="ECO:0007669"/>
    <property type="project" value="UniProtKB-UniRule"/>
</dbReference>
<dbReference type="NCBIfam" id="TIGR00613">
    <property type="entry name" value="reco"/>
    <property type="match status" value="1"/>
</dbReference>
<evidence type="ECO:0000256" key="5">
    <source>
        <dbReference type="ARBA" id="ARBA00023172"/>
    </source>
</evidence>
<dbReference type="STRING" id="525245.HMPREF0044_0983"/>
<dbReference type="RefSeq" id="WP_006546755.1">
    <property type="nucleotide sequence ID" value="NZ_DS999543.1"/>
</dbReference>
<name>C0W0A5_9ACTO</name>
<proteinExistence type="inferred from homology"/>
<dbReference type="Pfam" id="PF02565">
    <property type="entry name" value="RecO_C"/>
    <property type="match status" value="1"/>
</dbReference>
<dbReference type="GO" id="GO:0006302">
    <property type="term" value="P:double-strand break repair"/>
    <property type="evidence" value="ECO:0007669"/>
    <property type="project" value="TreeGrafter"/>
</dbReference>
<sequence>MSKTYRDEGIVLRTHKLGEADRIITLLTHHHGVKRVVAKGVRRTTSKFGSRLEPFTVVDAQIHIGRSLDVLNQVESIRQYGLQIAQDYDKYMRASVLVETAERLSEDDASPQMYLLLLGALHALATGRYPADLVMNSFLLRAMALSGWAPSFWDCALCGANGPSQYFHLQSGGAVCLECRPPGSAAPSAEAMRLLGELLSGDWEAALTSEDFARREAGSLVAAWVQWNVERRIVSFTSLKSGIG</sequence>
<keyword evidence="4 8" id="KW-0227">DNA damage</keyword>
<evidence type="ECO:0000256" key="2">
    <source>
        <dbReference type="ARBA" id="ARBA00007452"/>
    </source>
</evidence>
<dbReference type="GO" id="GO:0043590">
    <property type="term" value="C:bacterial nucleoid"/>
    <property type="evidence" value="ECO:0007669"/>
    <property type="project" value="TreeGrafter"/>
</dbReference>
<dbReference type="OrthoDB" id="9812244at2"/>